<evidence type="ECO:0000256" key="4">
    <source>
        <dbReference type="ARBA" id="ARBA00022989"/>
    </source>
</evidence>
<dbReference type="PATRIC" id="fig|28229.4.peg.1860"/>
<accession>A0A099KRT3</accession>
<proteinExistence type="inferred from homology"/>
<keyword evidence="2 6" id="KW-1003">Cell membrane</keyword>
<evidence type="ECO:0000313" key="9">
    <source>
        <dbReference type="Proteomes" id="UP000029843"/>
    </source>
</evidence>
<protein>
    <recommendedName>
        <fullName evidence="6">TVP38/TMEM64 family membrane protein</fullName>
    </recommendedName>
</protein>
<comment type="caution">
    <text evidence="8">The sequence shown here is derived from an EMBL/GenBank/DDBJ whole genome shotgun (WGS) entry which is preliminary data.</text>
</comment>
<feature type="transmembrane region" description="Helical" evidence="6">
    <location>
        <begin position="201"/>
        <end position="219"/>
    </location>
</feature>
<keyword evidence="4 6" id="KW-1133">Transmembrane helix</keyword>
<dbReference type="GO" id="GO:0005886">
    <property type="term" value="C:plasma membrane"/>
    <property type="evidence" value="ECO:0007669"/>
    <property type="project" value="UniProtKB-SubCell"/>
</dbReference>
<sequence length="232" mass="25123">MLVIIGIALYQWLIITPIFTSTHGAISTTTESGFSLSDWTINLVEKFNWQQDNSSILLNATLLFVFLSLATSVGLPRQIAALVAGINLGAFIGLIVATVAATLGCLITFSVARYFFRDSITHKYPSKLAKLSEFLAEQTFLKAIVFRILPLGSNFLTNIIAGVSKVSMPAYVGGSFVGFIPQMTIFSLAGSGIRLGAQNELIASVILFIIAMLLTGYLVKKHKQKIKTTPLT</sequence>
<dbReference type="InterPro" id="IPR015414">
    <property type="entry name" value="TMEM64"/>
</dbReference>
<comment type="similarity">
    <text evidence="6">Belongs to the TVP38/TMEM64 family.</text>
</comment>
<evidence type="ECO:0000256" key="6">
    <source>
        <dbReference type="RuleBase" id="RU366058"/>
    </source>
</evidence>
<dbReference type="EMBL" id="JQED01000017">
    <property type="protein sequence ID" value="KGJ92572.1"/>
    <property type="molecule type" value="Genomic_DNA"/>
</dbReference>
<keyword evidence="5 6" id="KW-0472">Membrane</keyword>
<feature type="transmembrane region" description="Helical" evidence="6">
    <location>
        <begin position="144"/>
        <end position="163"/>
    </location>
</feature>
<reference evidence="8 9" key="1">
    <citation type="submission" date="2014-08" db="EMBL/GenBank/DDBJ databases">
        <title>Genomic and Phenotypic Diversity of Colwellia psychrerythraea strains from Disparate Marine Basins.</title>
        <authorList>
            <person name="Techtmann S.M."/>
            <person name="Stelling S.C."/>
            <person name="Utturkar S.M."/>
            <person name="Alshibli N."/>
            <person name="Harris A."/>
            <person name="Brown S.D."/>
            <person name="Hazen T.C."/>
        </authorList>
    </citation>
    <scope>NUCLEOTIDE SEQUENCE [LARGE SCALE GENOMIC DNA]</scope>
    <source>
        <strain evidence="8 9">ND2E</strain>
    </source>
</reference>
<evidence type="ECO:0000313" key="8">
    <source>
        <dbReference type="EMBL" id="KGJ92572.1"/>
    </source>
</evidence>
<feature type="domain" description="VTT" evidence="7">
    <location>
        <begin position="75"/>
        <end position="191"/>
    </location>
</feature>
<dbReference type="PANTHER" id="PTHR12677:SF59">
    <property type="entry name" value="GOLGI APPARATUS MEMBRANE PROTEIN TVP38-RELATED"/>
    <property type="match status" value="1"/>
</dbReference>
<evidence type="ECO:0000256" key="1">
    <source>
        <dbReference type="ARBA" id="ARBA00004651"/>
    </source>
</evidence>
<evidence type="ECO:0000259" key="7">
    <source>
        <dbReference type="Pfam" id="PF09335"/>
    </source>
</evidence>
<dbReference type="Proteomes" id="UP000029843">
    <property type="component" value="Unassembled WGS sequence"/>
</dbReference>
<comment type="subcellular location">
    <subcellularLocation>
        <location evidence="1 6">Cell membrane</location>
        <topology evidence="1 6">Multi-pass membrane protein</topology>
    </subcellularLocation>
</comment>
<dbReference type="InterPro" id="IPR032816">
    <property type="entry name" value="VTT_dom"/>
</dbReference>
<evidence type="ECO:0000256" key="5">
    <source>
        <dbReference type="ARBA" id="ARBA00023136"/>
    </source>
</evidence>
<dbReference type="PANTHER" id="PTHR12677">
    <property type="entry name" value="GOLGI APPARATUS MEMBRANE PROTEIN TVP38-RELATED"/>
    <property type="match status" value="1"/>
</dbReference>
<keyword evidence="3 6" id="KW-0812">Transmembrane</keyword>
<feature type="transmembrane region" description="Helical" evidence="6">
    <location>
        <begin position="56"/>
        <end position="76"/>
    </location>
</feature>
<organism evidence="8 9">
    <name type="scientific">Colwellia psychrerythraea</name>
    <name type="common">Vibrio psychroerythus</name>
    <dbReference type="NCBI Taxonomy" id="28229"/>
    <lineage>
        <taxon>Bacteria</taxon>
        <taxon>Pseudomonadati</taxon>
        <taxon>Pseudomonadota</taxon>
        <taxon>Gammaproteobacteria</taxon>
        <taxon>Alteromonadales</taxon>
        <taxon>Colwelliaceae</taxon>
        <taxon>Colwellia</taxon>
    </lineage>
</organism>
<feature type="transmembrane region" description="Helical" evidence="6">
    <location>
        <begin position="88"/>
        <end position="116"/>
    </location>
</feature>
<dbReference type="RefSeq" id="WP_223303588.1">
    <property type="nucleotide sequence ID" value="NZ_JQED01000017.1"/>
</dbReference>
<name>A0A099KRT3_COLPS</name>
<gene>
    <name evidence="8" type="ORF">ND2E_2820</name>
</gene>
<feature type="transmembrane region" description="Helical" evidence="6">
    <location>
        <begin position="170"/>
        <end position="189"/>
    </location>
</feature>
<evidence type="ECO:0000256" key="3">
    <source>
        <dbReference type="ARBA" id="ARBA00022692"/>
    </source>
</evidence>
<evidence type="ECO:0000256" key="2">
    <source>
        <dbReference type="ARBA" id="ARBA00022475"/>
    </source>
</evidence>
<dbReference type="AlphaFoldDB" id="A0A099KRT3"/>
<dbReference type="Pfam" id="PF09335">
    <property type="entry name" value="VTT_dom"/>
    <property type="match status" value="1"/>
</dbReference>